<dbReference type="InterPro" id="IPR029058">
    <property type="entry name" value="AB_hydrolase_fold"/>
</dbReference>
<keyword evidence="2" id="KW-1185">Reference proteome</keyword>
<protein>
    <recommendedName>
        <fullName evidence="3">Alpha/beta hydrolase</fullName>
    </recommendedName>
</protein>
<dbReference type="EMBL" id="JASVEJ010000021">
    <property type="protein sequence ID" value="MDL5056957.1"/>
    <property type="molecule type" value="Genomic_DNA"/>
</dbReference>
<organism evidence="1 2">
    <name type="scientific">Geitlerinema calcuttense NRMC-F 0142</name>
    <dbReference type="NCBI Taxonomy" id="2922238"/>
    <lineage>
        <taxon>Bacteria</taxon>
        <taxon>Bacillati</taxon>
        <taxon>Cyanobacteriota</taxon>
        <taxon>Cyanophyceae</taxon>
        <taxon>Geitlerinematales</taxon>
        <taxon>Geitlerinemataceae</taxon>
        <taxon>Geitlerinema</taxon>
    </lineage>
</organism>
<proteinExistence type="predicted"/>
<comment type="caution">
    <text evidence="1">The sequence shown here is derived from an EMBL/GenBank/DDBJ whole genome shotgun (WGS) entry which is preliminary data.</text>
</comment>
<evidence type="ECO:0000313" key="2">
    <source>
        <dbReference type="Proteomes" id="UP001230986"/>
    </source>
</evidence>
<reference evidence="1 2" key="1">
    <citation type="submission" date="2023-06" db="EMBL/GenBank/DDBJ databases">
        <title>Whole genome sequence of Oscillatoria calcuttensis NRMC-F 0142.</title>
        <authorList>
            <person name="Shakena Fathima T."/>
            <person name="Muralitharan G."/>
            <person name="Thajuddin N."/>
        </authorList>
    </citation>
    <scope>NUCLEOTIDE SEQUENCE [LARGE SCALE GENOMIC DNA]</scope>
    <source>
        <strain evidence="1 2">NRMC-F 0142</strain>
    </source>
</reference>
<sequence length="196" mass="22422">MLTRLHRIAGLTVDYAAFRSLNFWHWRHHVHASTEDEVIAYGDQWLPVSTEEYYRQPQGRCPLAELPVQGGKPQRITFPSPHPCDRPENNRVGMDVFLSRPWDEAPVMIFMHGFMSASDTGYHLWCRLMNQRGVNAIFLHLPYHYSRRPAGYVSGELAISADLTRLAEGIRQAVKELRLIIDSLKTAEPPRSASLA</sequence>
<gene>
    <name evidence="1" type="ORF">QQ055_05685</name>
</gene>
<dbReference type="Gene3D" id="3.40.50.1820">
    <property type="entry name" value="alpha/beta hydrolase"/>
    <property type="match status" value="1"/>
</dbReference>
<dbReference type="SUPFAM" id="SSF53474">
    <property type="entry name" value="alpha/beta-Hydrolases"/>
    <property type="match status" value="1"/>
</dbReference>
<evidence type="ECO:0000313" key="1">
    <source>
        <dbReference type="EMBL" id="MDL5056957.1"/>
    </source>
</evidence>
<evidence type="ECO:0008006" key="3">
    <source>
        <dbReference type="Google" id="ProtNLM"/>
    </source>
</evidence>
<accession>A0ABT7LZG4</accession>
<dbReference type="Proteomes" id="UP001230986">
    <property type="component" value="Unassembled WGS sequence"/>
</dbReference>
<name>A0ABT7LZG4_9CYAN</name>